<dbReference type="InterPro" id="IPR007858">
    <property type="entry name" value="Dpy-30_motif"/>
</dbReference>
<keyword evidence="3" id="KW-0539">Nucleus</keyword>
<dbReference type="EMBL" id="HE573026">
    <property type="protein sequence ID" value="CCC52266.1"/>
    <property type="molecule type" value="Genomic_DNA"/>
</dbReference>
<comment type="subcellular location">
    <subcellularLocation>
        <location evidence="1">Nucleus</location>
    </subcellularLocation>
</comment>
<proteinExistence type="inferred from homology"/>
<evidence type="ECO:0000256" key="1">
    <source>
        <dbReference type="ARBA" id="ARBA00004123"/>
    </source>
</evidence>
<evidence type="ECO:0000256" key="2">
    <source>
        <dbReference type="ARBA" id="ARBA00010849"/>
    </source>
</evidence>
<evidence type="ECO:0000256" key="3">
    <source>
        <dbReference type="ARBA" id="ARBA00023242"/>
    </source>
</evidence>
<organism evidence="4">
    <name type="scientific">Trypanosoma vivax (strain Y486)</name>
    <dbReference type="NCBI Taxonomy" id="1055687"/>
    <lineage>
        <taxon>Eukaryota</taxon>
        <taxon>Discoba</taxon>
        <taxon>Euglenozoa</taxon>
        <taxon>Kinetoplastea</taxon>
        <taxon>Metakinetoplastina</taxon>
        <taxon>Trypanosomatida</taxon>
        <taxon>Trypanosomatidae</taxon>
        <taxon>Trypanosoma</taxon>
        <taxon>Duttonella</taxon>
    </lineage>
</organism>
<dbReference type="Pfam" id="PF05186">
    <property type="entry name" value="Dpy-30"/>
    <property type="match status" value="1"/>
</dbReference>
<evidence type="ECO:0000313" key="4">
    <source>
        <dbReference type="EMBL" id="CCC52266.1"/>
    </source>
</evidence>
<dbReference type="InterPro" id="IPR049629">
    <property type="entry name" value="DPY30_SDC1_DD"/>
</dbReference>
<gene>
    <name evidence="4" type="ORF">TVY486_1013090</name>
</gene>
<comment type="similarity">
    <text evidence="2">Belongs to the dpy-30 family.</text>
</comment>
<name>G0U4A3_TRYVY</name>
<evidence type="ECO:0008006" key="5">
    <source>
        <dbReference type="Google" id="ProtNLM"/>
    </source>
</evidence>
<reference evidence="4" key="1">
    <citation type="journal article" date="2012" name="Proc. Natl. Acad. Sci. U.S.A.">
        <title>Antigenic diversity is generated by distinct evolutionary mechanisms in African trypanosome species.</title>
        <authorList>
            <person name="Jackson A.P."/>
            <person name="Berry A."/>
            <person name="Aslett M."/>
            <person name="Allison H.C."/>
            <person name="Burton P."/>
            <person name="Vavrova-Anderson J."/>
            <person name="Brown R."/>
            <person name="Browne H."/>
            <person name="Corton N."/>
            <person name="Hauser H."/>
            <person name="Gamble J."/>
            <person name="Gilderthorp R."/>
            <person name="Marcello L."/>
            <person name="McQuillan J."/>
            <person name="Otto T.D."/>
            <person name="Quail M.A."/>
            <person name="Sanders M.J."/>
            <person name="van Tonder A."/>
            <person name="Ginger M.L."/>
            <person name="Field M.C."/>
            <person name="Barry J.D."/>
            <person name="Hertz-Fowler C."/>
            <person name="Berriman M."/>
        </authorList>
    </citation>
    <scope>NUCLEOTIDE SEQUENCE</scope>
    <source>
        <strain evidence="4">Y486</strain>
    </source>
</reference>
<dbReference type="VEuPathDB" id="TriTrypDB:TvY486_1013090"/>
<dbReference type="AlphaFoldDB" id="G0U4A3"/>
<protein>
    <recommendedName>
        <fullName evidence="5">Dpy-30 motif containing protein</fullName>
    </recommendedName>
</protein>
<dbReference type="GO" id="GO:0005634">
    <property type="term" value="C:nucleus"/>
    <property type="evidence" value="ECO:0007669"/>
    <property type="project" value="UniProtKB-SubCell"/>
</dbReference>
<sequence>MGEGEKNEGTSVFDRIAMHLHDPPQTPNVPVYALPEQPYLEATVLPLLLRGLEEVASVRPVDPLAFLAAYLLSNNPQRANHPLLSEEGRRTTLQDLAQRSADVTKLLSRSSIK</sequence>
<accession>G0U4A3</accession>
<dbReference type="Gene3D" id="1.20.890.10">
    <property type="entry name" value="cAMP-dependent protein kinase regulatory subunit, dimerization-anchoring domain"/>
    <property type="match status" value="1"/>
</dbReference>
<dbReference type="CDD" id="cd22965">
    <property type="entry name" value="DD_DPY30_SDC1"/>
    <property type="match status" value="1"/>
</dbReference>